<organism evidence="4 5">
    <name type="scientific">Alectoria fallacina</name>
    <dbReference type="NCBI Taxonomy" id="1903189"/>
    <lineage>
        <taxon>Eukaryota</taxon>
        <taxon>Fungi</taxon>
        <taxon>Dikarya</taxon>
        <taxon>Ascomycota</taxon>
        <taxon>Pezizomycotina</taxon>
        <taxon>Lecanoromycetes</taxon>
        <taxon>OSLEUM clade</taxon>
        <taxon>Lecanoromycetidae</taxon>
        <taxon>Lecanorales</taxon>
        <taxon>Lecanorineae</taxon>
        <taxon>Parmeliaceae</taxon>
        <taxon>Alectoria</taxon>
    </lineage>
</organism>
<dbReference type="OrthoDB" id="1933717at2759"/>
<dbReference type="EMBL" id="CAJPDR010000332">
    <property type="protein sequence ID" value="CAF9932590.1"/>
    <property type="molecule type" value="Genomic_DNA"/>
</dbReference>
<dbReference type="AlphaFoldDB" id="A0A8H3IT93"/>
<protein>
    <submittedName>
        <fullName evidence="4">Uncharacterized protein</fullName>
    </submittedName>
</protein>
<keyword evidence="5" id="KW-1185">Reference proteome</keyword>
<dbReference type="Gene3D" id="3.40.50.720">
    <property type="entry name" value="NAD(P)-binding Rossmann-like Domain"/>
    <property type="match status" value="1"/>
</dbReference>
<dbReference type="PANTHER" id="PTHR44196:SF1">
    <property type="entry name" value="DEHYDROGENASE_REDUCTASE SDR FAMILY MEMBER 7B"/>
    <property type="match status" value="1"/>
</dbReference>
<name>A0A8H3IT93_9LECA</name>
<dbReference type="GO" id="GO:0016020">
    <property type="term" value="C:membrane"/>
    <property type="evidence" value="ECO:0007669"/>
    <property type="project" value="TreeGrafter"/>
</dbReference>
<dbReference type="CDD" id="cd05233">
    <property type="entry name" value="SDR_c"/>
    <property type="match status" value="1"/>
</dbReference>
<evidence type="ECO:0000313" key="4">
    <source>
        <dbReference type="EMBL" id="CAF9932590.1"/>
    </source>
</evidence>
<accession>A0A8H3IT93</accession>
<proteinExistence type="inferred from homology"/>
<dbReference type="SUPFAM" id="SSF51735">
    <property type="entry name" value="NAD(P)-binding Rossmann-fold domains"/>
    <property type="match status" value="1"/>
</dbReference>
<sequence>MPPPINAHNPLAGPGDDFTKILHSDTYEAIDSSKANLHGKNVFICGASKGIGRSITLSFAKAGASCIAIGARSDQLALEKDIQDAVAVAKKSPPKILLVTLDVTDQKNIERAAANVENQFGRLDILVHNAGIVGTPSPIIDSDPEIWWKTWEVNVRGPYLVTRAFLPLMLKGGDKQIVNVSSVGAHLTGSGFSSYQTSKLALLRFTEFVVSEYGEKGVLAFCIHPGNIPGTDILGPGGVPDVLKHIFTETTELPADTIVYLTQEKRDWLAGRYVNCTWDMPELMAKKDEIVKEDKLKVRLVV</sequence>
<dbReference type="PANTHER" id="PTHR44196">
    <property type="entry name" value="DEHYDROGENASE/REDUCTASE SDR FAMILY MEMBER 7B"/>
    <property type="match status" value="1"/>
</dbReference>
<evidence type="ECO:0000256" key="1">
    <source>
        <dbReference type="ARBA" id="ARBA00006484"/>
    </source>
</evidence>
<evidence type="ECO:0000313" key="5">
    <source>
        <dbReference type="Proteomes" id="UP000664203"/>
    </source>
</evidence>
<evidence type="ECO:0000256" key="3">
    <source>
        <dbReference type="RuleBase" id="RU000363"/>
    </source>
</evidence>
<dbReference type="Proteomes" id="UP000664203">
    <property type="component" value="Unassembled WGS sequence"/>
</dbReference>
<comment type="caution">
    <text evidence="4">The sequence shown here is derived from an EMBL/GenBank/DDBJ whole genome shotgun (WGS) entry which is preliminary data.</text>
</comment>
<evidence type="ECO:0000256" key="2">
    <source>
        <dbReference type="ARBA" id="ARBA00023002"/>
    </source>
</evidence>
<dbReference type="InterPro" id="IPR036291">
    <property type="entry name" value="NAD(P)-bd_dom_sf"/>
</dbReference>
<dbReference type="PRINTS" id="PR00080">
    <property type="entry name" value="SDRFAMILY"/>
</dbReference>
<dbReference type="GO" id="GO:0016491">
    <property type="term" value="F:oxidoreductase activity"/>
    <property type="evidence" value="ECO:0007669"/>
    <property type="project" value="UniProtKB-KW"/>
</dbReference>
<dbReference type="Pfam" id="PF00106">
    <property type="entry name" value="adh_short"/>
    <property type="match status" value="1"/>
</dbReference>
<keyword evidence="2" id="KW-0560">Oxidoreductase</keyword>
<dbReference type="PRINTS" id="PR00081">
    <property type="entry name" value="GDHRDH"/>
</dbReference>
<comment type="similarity">
    <text evidence="1 3">Belongs to the short-chain dehydrogenases/reductases (SDR) family.</text>
</comment>
<gene>
    <name evidence="4" type="ORF">ALECFALPRED_005331</name>
</gene>
<dbReference type="InterPro" id="IPR002347">
    <property type="entry name" value="SDR_fam"/>
</dbReference>
<reference evidence="4" key="1">
    <citation type="submission" date="2021-03" db="EMBL/GenBank/DDBJ databases">
        <authorList>
            <person name="Tagirdzhanova G."/>
        </authorList>
    </citation>
    <scope>NUCLEOTIDE SEQUENCE</scope>
</reference>